<dbReference type="Gene3D" id="3.50.50.60">
    <property type="entry name" value="FAD/NAD(P)-binding domain"/>
    <property type="match status" value="2"/>
</dbReference>
<name>A0A1H8BGM0_9RHOB</name>
<evidence type="ECO:0000313" key="5">
    <source>
        <dbReference type="EMBL" id="SEM82071.1"/>
    </source>
</evidence>
<dbReference type="OrthoDB" id="9786503at2"/>
<keyword evidence="6" id="KW-1185">Reference proteome</keyword>
<evidence type="ECO:0000256" key="3">
    <source>
        <dbReference type="ARBA" id="ARBA00023002"/>
    </source>
</evidence>
<dbReference type="InterPro" id="IPR023753">
    <property type="entry name" value="FAD/NAD-binding_dom"/>
</dbReference>
<reference evidence="6" key="1">
    <citation type="submission" date="2016-10" db="EMBL/GenBank/DDBJ databases">
        <authorList>
            <person name="Varghese N."/>
            <person name="Submissions S."/>
        </authorList>
    </citation>
    <scope>NUCLEOTIDE SEQUENCE [LARGE SCALE GENOMIC DNA]</scope>
    <source>
        <strain evidence="6">DSM 26893</strain>
    </source>
</reference>
<accession>A0A1H8BGM0</accession>
<dbReference type="InterPro" id="IPR036188">
    <property type="entry name" value="FAD/NAD-bd_sf"/>
</dbReference>
<evidence type="ECO:0000259" key="4">
    <source>
        <dbReference type="Pfam" id="PF07992"/>
    </source>
</evidence>
<feature type="domain" description="FAD/NAD(P)-binding" evidence="4">
    <location>
        <begin position="8"/>
        <end position="277"/>
    </location>
</feature>
<dbReference type="EMBL" id="FOCM01000001">
    <property type="protein sequence ID" value="SEM82071.1"/>
    <property type="molecule type" value="Genomic_DNA"/>
</dbReference>
<gene>
    <name evidence="5" type="ORF">SAMN04488011_101592</name>
</gene>
<dbReference type="GO" id="GO:0016491">
    <property type="term" value="F:oxidoreductase activity"/>
    <property type="evidence" value="ECO:0007669"/>
    <property type="project" value="UniProtKB-KW"/>
</dbReference>
<evidence type="ECO:0000313" key="6">
    <source>
        <dbReference type="Proteomes" id="UP000199372"/>
    </source>
</evidence>
<evidence type="ECO:0000256" key="2">
    <source>
        <dbReference type="ARBA" id="ARBA00022630"/>
    </source>
</evidence>
<dbReference type="PRINTS" id="PR00469">
    <property type="entry name" value="PNDRDTASEII"/>
</dbReference>
<dbReference type="PANTHER" id="PTHR48105">
    <property type="entry name" value="THIOREDOXIN REDUCTASE 1-RELATED-RELATED"/>
    <property type="match status" value="1"/>
</dbReference>
<dbReference type="AlphaFoldDB" id="A0A1H8BGM0"/>
<dbReference type="SUPFAM" id="SSF51905">
    <property type="entry name" value="FAD/NAD(P)-binding domain"/>
    <property type="match status" value="1"/>
</dbReference>
<dbReference type="InterPro" id="IPR050097">
    <property type="entry name" value="Ferredoxin-NADP_redctase_2"/>
</dbReference>
<proteinExistence type="predicted"/>
<keyword evidence="3" id="KW-0560">Oxidoreductase</keyword>
<protein>
    <recommendedName>
        <fullName evidence="1">Thioredoxin reductase</fullName>
    </recommendedName>
</protein>
<organism evidence="5 6">
    <name type="scientific">Palleronia pelagia</name>
    <dbReference type="NCBI Taxonomy" id="387096"/>
    <lineage>
        <taxon>Bacteria</taxon>
        <taxon>Pseudomonadati</taxon>
        <taxon>Pseudomonadota</taxon>
        <taxon>Alphaproteobacteria</taxon>
        <taxon>Rhodobacterales</taxon>
        <taxon>Roseobacteraceae</taxon>
        <taxon>Palleronia</taxon>
    </lineage>
</organism>
<dbReference type="PRINTS" id="PR00368">
    <property type="entry name" value="FADPNR"/>
</dbReference>
<dbReference type="RefSeq" id="WP_091844082.1">
    <property type="nucleotide sequence ID" value="NZ_FOCM01000001.1"/>
</dbReference>
<sequence>MTLPDRVEVAVVGGGPAGAQCVLWLTKLGIDCLLLEPGTLGGLQARSPFTNSWLAVVQATTAARSVARNIADNLSAQGCRVAGERCVAVSASSDGFVLTLAGGGTVSARTVVLATGTRERTGGLESLPGVEIGLVGTAALDDIGGRNVVILGGGDAACEAHGILSARDPASLHLFARTRRARDDLWDAIPAEHKHTGAYTVENGAVHWSRGAHRFDRALVCYGWAPAVPTLPGTIETDAAGHLVVDAVCQTNLPGLYAVGDVNGRGYPCVATALADGVIVAKDIERRRGGTT</sequence>
<dbReference type="Proteomes" id="UP000199372">
    <property type="component" value="Unassembled WGS sequence"/>
</dbReference>
<keyword evidence="2" id="KW-0285">Flavoprotein</keyword>
<dbReference type="Pfam" id="PF07992">
    <property type="entry name" value="Pyr_redox_2"/>
    <property type="match status" value="1"/>
</dbReference>
<evidence type="ECO:0000256" key="1">
    <source>
        <dbReference type="ARBA" id="ARBA00018719"/>
    </source>
</evidence>